<gene>
    <name evidence="14" type="ORF">JIN82_12450</name>
</gene>
<dbReference type="AlphaFoldDB" id="A0A8J7MFU3"/>
<dbReference type="GO" id="GO:0006813">
    <property type="term" value="P:potassium ion transport"/>
    <property type="evidence" value="ECO:0007669"/>
    <property type="project" value="InterPro"/>
</dbReference>
<comment type="cofactor">
    <cofactor evidence="1">
        <name>Mn(2+)</name>
        <dbReference type="ChEBI" id="CHEBI:29035"/>
    </cofactor>
</comment>
<evidence type="ECO:0000256" key="4">
    <source>
        <dbReference type="ARBA" id="ARBA00022723"/>
    </source>
</evidence>
<dbReference type="Gene3D" id="3.30.1490.20">
    <property type="entry name" value="ATP-grasp fold, A domain"/>
    <property type="match status" value="1"/>
</dbReference>
<keyword evidence="4" id="KW-0479">Metal-binding</keyword>
<dbReference type="PROSITE" id="PS50975">
    <property type="entry name" value="ATP_GRASP"/>
    <property type="match status" value="1"/>
</dbReference>
<evidence type="ECO:0000313" key="15">
    <source>
        <dbReference type="Proteomes" id="UP000624703"/>
    </source>
</evidence>
<evidence type="ECO:0000256" key="7">
    <source>
        <dbReference type="ARBA" id="ARBA00022842"/>
    </source>
</evidence>
<feature type="domain" description="RCK C-terminal" evidence="13">
    <location>
        <begin position="296"/>
        <end position="380"/>
    </location>
</feature>
<dbReference type="GO" id="GO:0008324">
    <property type="term" value="F:monoatomic cation transmembrane transporter activity"/>
    <property type="evidence" value="ECO:0007669"/>
    <property type="project" value="InterPro"/>
</dbReference>
<evidence type="ECO:0000256" key="10">
    <source>
        <dbReference type="PROSITE-ProRule" id="PRU00409"/>
    </source>
</evidence>
<evidence type="ECO:0000259" key="13">
    <source>
        <dbReference type="PROSITE" id="PS51202"/>
    </source>
</evidence>
<dbReference type="GO" id="GO:0006412">
    <property type="term" value="P:translation"/>
    <property type="evidence" value="ECO:0007669"/>
    <property type="project" value="UniProtKB-KW"/>
</dbReference>
<organism evidence="14 15">
    <name type="scientific">Persicirhabdus sediminis</name>
    <dbReference type="NCBI Taxonomy" id="454144"/>
    <lineage>
        <taxon>Bacteria</taxon>
        <taxon>Pseudomonadati</taxon>
        <taxon>Verrucomicrobiota</taxon>
        <taxon>Verrucomicrobiia</taxon>
        <taxon>Verrucomicrobiales</taxon>
        <taxon>Verrucomicrobiaceae</taxon>
        <taxon>Persicirhabdus</taxon>
    </lineage>
</organism>
<dbReference type="InterPro" id="IPR004666">
    <property type="entry name" value="Rp_bS6_RimK/Lys_biosynth_LsyX"/>
</dbReference>
<dbReference type="GO" id="GO:0005737">
    <property type="term" value="C:cytoplasm"/>
    <property type="evidence" value="ECO:0007669"/>
    <property type="project" value="TreeGrafter"/>
</dbReference>
<dbReference type="Gene3D" id="3.30.70.1450">
    <property type="entry name" value="Regulator of K+ conductance, C-terminal domain"/>
    <property type="match status" value="1"/>
</dbReference>
<keyword evidence="15" id="KW-1185">Reference proteome</keyword>
<evidence type="ECO:0000256" key="1">
    <source>
        <dbReference type="ARBA" id="ARBA00001936"/>
    </source>
</evidence>
<reference evidence="14" key="1">
    <citation type="submission" date="2021-01" db="EMBL/GenBank/DDBJ databases">
        <title>Modified the classification status of verrucomicrobia.</title>
        <authorList>
            <person name="Feng X."/>
        </authorList>
    </citation>
    <scope>NUCLEOTIDE SEQUENCE</scope>
    <source>
        <strain evidence="14">_KCTC 22039</strain>
    </source>
</reference>
<feature type="region of interest" description="Disordered" evidence="11">
    <location>
        <begin position="373"/>
        <end position="405"/>
    </location>
</feature>
<name>A0A8J7MFU3_9BACT</name>
<evidence type="ECO:0000313" key="14">
    <source>
        <dbReference type="EMBL" id="MBK1791963.1"/>
    </source>
</evidence>
<evidence type="ECO:0000256" key="8">
    <source>
        <dbReference type="ARBA" id="ARBA00022917"/>
    </source>
</evidence>
<dbReference type="InterPro" id="IPR036721">
    <property type="entry name" value="RCK_C_sf"/>
</dbReference>
<dbReference type="GO" id="GO:0005524">
    <property type="term" value="F:ATP binding"/>
    <property type="evidence" value="ECO:0007669"/>
    <property type="project" value="UniProtKB-UniRule"/>
</dbReference>
<dbReference type="Gene3D" id="3.30.470.20">
    <property type="entry name" value="ATP-grasp fold, B domain"/>
    <property type="match status" value="1"/>
</dbReference>
<evidence type="ECO:0000256" key="3">
    <source>
        <dbReference type="ARBA" id="ARBA00022598"/>
    </source>
</evidence>
<dbReference type="NCBIfam" id="TIGR00768">
    <property type="entry name" value="rimK_fam"/>
    <property type="match status" value="1"/>
</dbReference>
<keyword evidence="3 14" id="KW-0436">Ligase</keyword>
<dbReference type="EMBL" id="JAENIM010000042">
    <property type="protein sequence ID" value="MBK1791963.1"/>
    <property type="molecule type" value="Genomic_DNA"/>
</dbReference>
<accession>A0A8J7MFU3</accession>
<evidence type="ECO:0000256" key="9">
    <source>
        <dbReference type="ARBA" id="ARBA00023211"/>
    </source>
</evidence>
<comment type="caution">
    <text evidence="14">The sequence shown here is derived from an EMBL/GenBank/DDBJ whole genome shotgun (WGS) entry which is preliminary data.</text>
</comment>
<dbReference type="Pfam" id="PF02080">
    <property type="entry name" value="TrkA_C"/>
    <property type="match status" value="1"/>
</dbReference>
<dbReference type="PANTHER" id="PTHR21621:SF0">
    <property type="entry name" value="BETA-CITRYLGLUTAMATE SYNTHASE B-RELATED"/>
    <property type="match status" value="1"/>
</dbReference>
<dbReference type="InterPro" id="IPR011761">
    <property type="entry name" value="ATP-grasp"/>
</dbReference>
<evidence type="ECO:0000256" key="2">
    <source>
        <dbReference type="ARBA" id="ARBA00001946"/>
    </source>
</evidence>
<feature type="domain" description="ATP-grasp" evidence="12">
    <location>
        <begin position="104"/>
        <end position="287"/>
    </location>
</feature>
<proteinExistence type="predicted"/>
<dbReference type="SUPFAM" id="SSF56059">
    <property type="entry name" value="Glutathione synthetase ATP-binding domain-like"/>
    <property type="match status" value="1"/>
</dbReference>
<dbReference type="RefSeq" id="WP_200311978.1">
    <property type="nucleotide sequence ID" value="NZ_JAENIM010000042.1"/>
</dbReference>
<keyword evidence="8" id="KW-0648">Protein biosynthesis</keyword>
<sequence>MQLTILSRAPQCYSTRRLVEAANNRGHEVLIQDPLRFAIDMEEGEPDLYYRGKAIDVPDAILPRIGASVTRYGTTVVRQFEQMDVYTPNTASGIGNSRDKLRSLQILSRHDIGIPRTAYVSQKSDVAGAIERVGGTPVIIKLIEGTQGVGVILADKPEIAKAIIETLHSANQNVLIQKFVAESKGKDVRAFVINDRVVGAIRRTAQGQEFRSNVHRGGLATAITLDPDYEKAAVRAAQIMGLKVCGVDMLEGKDGPQIMEINSSPGLEGIEGATGLDIAGEVIDFICDQSNMPEIDLRQRLTVSRGYGVTDITIHEGSMFIGKTIGETGLRDQDVVILTLKRGDSVISNPKSTRLLEANDTLLCYGRVDNMKSMIPDRPKRQRKLKPLPATPVTEGTTLEEKTTL</sequence>
<keyword evidence="5 10" id="KW-0547">Nucleotide-binding</keyword>
<dbReference type="SUPFAM" id="SSF116726">
    <property type="entry name" value="TrkA C-terminal domain-like"/>
    <property type="match status" value="1"/>
</dbReference>
<keyword evidence="9" id="KW-0464">Manganese</keyword>
<evidence type="ECO:0000256" key="11">
    <source>
        <dbReference type="SAM" id="MobiDB-lite"/>
    </source>
</evidence>
<protein>
    <submittedName>
        <fullName evidence="14">RimK family alpha-L-glutamate ligase</fullName>
    </submittedName>
</protein>
<dbReference type="GO" id="GO:0018169">
    <property type="term" value="F:ribosomal S6-glutamic acid ligase activity"/>
    <property type="evidence" value="ECO:0007669"/>
    <property type="project" value="TreeGrafter"/>
</dbReference>
<dbReference type="Proteomes" id="UP000624703">
    <property type="component" value="Unassembled WGS sequence"/>
</dbReference>
<dbReference type="PROSITE" id="PS51202">
    <property type="entry name" value="RCK_C"/>
    <property type="match status" value="1"/>
</dbReference>
<keyword evidence="6 10" id="KW-0067">ATP-binding</keyword>
<dbReference type="InterPro" id="IPR013815">
    <property type="entry name" value="ATP_grasp_subdomain_1"/>
</dbReference>
<dbReference type="Pfam" id="PF18030">
    <property type="entry name" value="Rimk_N"/>
    <property type="match status" value="1"/>
</dbReference>
<evidence type="ECO:0000259" key="12">
    <source>
        <dbReference type="PROSITE" id="PS50975"/>
    </source>
</evidence>
<dbReference type="InterPro" id="IPR041107">
    <property type="entry name" value="Rimk_N"/>
</dbReference>
<evidence type="ECO:0000256" key="5">
    <source>
        <dbReference type="ARBA" id="ARBA00022741"/>
    </source>
</evidence>
<dbReference type="InterPro" id="IPR006037">
    <property type="entry name" value="RCK_C"/>
</dbReference>
<dbReference type="GO" id="GO:0009432">
    <property type="term" value="P:SOS response"/>
    <property type="evidence" value="ECO:0007669"/>
    <property type="project" value="TreeGrafter"/>
</dbReference>
<dbReference type="GO" id="GO:0046872">
    <property type="term" value="F:metal ion binding"/>
    <property type="evidence" value="ECO:0007669"/>
    <property type="project" value="UniProtKB-KW"/>
</dbReference>
<dbReference type="InterPro" id="IPR013651">
    <property type="entry name" value="ATP-grasp_RimK-type"/>
</dbReference>
<dbReference type="Gene3D" id="3.40.50.20">
    <property type="match status" value="1"/>
</dbReference>
<comment type="cofactor">
    <cofactor evidence="2">
        <name>Mg(2+)</name>
        <dbReference type="ChEBI" id="CHEBI:18420"/>
    </cofactor>
</comment>
<evidence type="ECO:0000256" key="6">
    <source>
        <dbReference type="ARBA" id="ARBA00022840"/>
    </source>
</evidence>
<dbReference type="PANTHER" id="PTHR21621">
    <property type="entry name" value="RIBOSOMAL PROTEIN S6 MODIFICATION PROTEIN"/>
    <property type="match status" value="1"/>
</dbReference>
<keyword evidence="7" id="KW-0460">Magnesium</keyword>
<dbReference type="Pfam" id="PF08443">
    <property type="entry name" value="RimK"/>
    <property type="match status" value="1"/>
</dbReference>